<reference evidence="1" key="1">
    <citation type="submission" date="2021-10" db="EMBL/GenBank/DDBJ databases">
        <title>Loktanella gaetbuli sp. nov., isolated from a tidal flat.</title>
        <authorList>
            <person name="Park S."/>
            <person name="Yoon J.-H."/>
        </authorList>
    </citation>
    <scope>NUCLEOTIDE SEQUENCE</scope>
    <source>
        <strain evidence="1">TSTF-M6</strain>
    </source>
</reference>
<keyword evidence="2" id="KW-1185">Reference proteome</keyword>
<evidence type="ECO:0000313" key="1">
    <source>
        <dbReference type="EMBL" id="MCB5198625.1"/>
    </source>
</evidence>
<dbReference type="RefSeq" id="WP_226747538.1">
    <property type="nucleotide sequence ID" value="NZ_JAJATZ010000002.1"/>
</dbReference>
<dbReference type="EMBL" id="JAJATZ010000002">
    <property type="protein sequence ID" value="MCB5198625.1"/>
    <property type="molecule type" value="Genomic_DNA"/>
</dbReference>
<proteinExistence type="predicted"/>
<organism evidence="1 2">
    <name type="scientific">Loktanella gaetbuli</name>
    <dbReference type="NCBI Taxonomy" id="2881335"/>
    <lineage>
        <taxon>Bacteria</taxon>
        <taxon>Pseudomonadati</taxon>
        <taxon>Pseudomonadota</taxon>
        <taxon>Alphaproteobacteria</taxon>
        <taxon>Rhodobacterales</taxon>
        <taxon>Roseobacteraceae</taxon>
        <taxon>Loktanella</taxon>
    </lineage>
</organism>
<gene>
    <name evidence="1" type="ORF">LGQ03_05180</name>
</gene>
<accession>A0ABS8BSA9</accession>
<evidence type="ECO:0000313" key="2">
    <source>
        <dbReference type="Proteomes" id="UP001138961"/>
    </source>
</evidence>
<protein>
    <submittedName>
        <fullName evidence="1">DUF2218 domain-containing protein</fullName>
    </submittedName>
</protein>
<comment type="caution">
    <text evidence="1">The sequence shown here is derived from an EMBL/GenBank/DDBJ whole genome shotgun (WGS) entry which is preliminary data.</text>
</comment>
<dbReference type="Pfam" id="PF09981">
    <property type="entry name" value="DUF2218"/>
    <property type="match status" value="1"/>
</dbReference>
<dbReference type="InterPro" id="IPR014543">
    <property type="entry name" value="UCP028291"/>
</dbReference>
<dbReference type="PIRSF" id="PIRSF028291">
    <property type="entry name" value="UCP028291"/>
    <property type="match status" value="1"/>
</dbReference>
<dbReference type="Gene3D" id="3.30.310.50">
    <property type="entry name" value="Alpha-D-phosphohexomutase, C-terminal domain"/>
    <property type="match status" value="1"/>
</dbReference>
<name>A0ABS8BSA9_9RHOB</name>
<dbReference type="Proteomes" id="UP001138961">
    <property type="component" value="Unassembled WGS sequence"/>
</dbReference>
<sequence>MQPAFRDEGHFDTTQASRYLQQLSKHFAHKAEVRFDPASAEIALPPGNIALSATDDVLRVVVTTDDPEKLDRMRGIVDSHLARFAFRESFSAMAWATQTGGAAS</sequence>